<accession>A0ABS8NID0</accession>
<dbReference type="EMBL" id="JAJKFW010000022">
    <property type="protein sequence ID" value="MCC9642682.1"/>
    <property type="molecule type" value="Genomic_DNA"/>
</dbReference>
<reference evidence="1" key="1">
    <citation type="submission" date="2021-11" db="EMBL/GenBank/DDBJ databases">
        <title>Genome sequence.</title>
        <authorList>
            <person name="Sun Q."/>
        </authorList>
    </citation>
    <scope>NUCLEOTIDE SEQUENCE</scope>
    <source>
        <strain evidence="1">JC740</strain>
    </source>
</reference>
<evidence type="ECO:0000313" key="1">
    <source>
        <dbReference type="EMBL" id="MCC9642682.1"/>
    </source>
</evidence>
<evidence type="ECO:0000313" key="2">
    <source>
        <dbReference type="Proteomes" id="UP001430306"/>
    </source>
</evidence>
<proteinExistence type="predicted"/>
<gene>
    <name evidence="1" type="ORF">LOC71_10375</name>
</gene>
<comment type="caution">
    <text evidence="1">The sequence shown here is derived from an EMBL/GenBank/DDBJ whole genome shotgun (WGS) entry which is preliminary data.</text>
</comment>
<name>A0ABS8NID0_9BACT</name>
<sequence length="225" mass="25360">MNFLCHALPYLDQPVMAVATGIPDFLSVIDRKIRARGKMAALHLKANDAVLRDVARGVVAHVDDDRWFHGGETFARMNLEFAVQLRDLLPGDAGFRPSFVGHILIEMLLDANVMEQHAGLANRYYSLFDEVPMQQVADAVQTIAEKRTDKIPATLQRFASTRFLYDYLDDDTLLFRLNQVMARVGLAELPKAVGDWLPSARQEVRRNHTRLLAPDGRSMAYPELA</sequence>
<organism evidence="1 2">
    <name type="scientific">Rhodopirellula halodulae</name>
    <dbReference type="NCBI Taxonomy" id="2894198"/>
    <lineage>
        <taxon>Bacteria</taxon>
        <taxon>Pseudomonadati</taxon>
        <taxon>Planctomycetota</taxon>
        <taxon>Planctomycetia</taxon>
        <taxon>Pirellulales</taxon>
        <taxon>Pirellulaceae</taxon>
        <taxon>Rhodopirellula</taxon>
    </lineage>
</organism>
<dbReference type="Proteomes" id="UP001430306">
    <property type="component" value="Unassembled WGS sequence"/>
</dbReference>
<protein>
    <submittedName>
        <fullName evidence="1">Uncharacterized protein</fullName>
    </submittedName>
</protein>
<keyword evidence="2" id="KW-1185">Reference proteome</keyword>
<dbReference type="RefSeq" id="WP_230273567.1">
    <property type="nucleotide sequence ID" value="NZ_JAJKFW010000022.1"/>
</dbReference>